<evidence type="ECO:0000256" key="1">
    <source>
        <dbReference type="ARBA" id="ARBA00007320"/>
    </source>
</evidence>
<organism evidence="8 9">
    <name type="scientific">Candidatus Nitrospira nitrosa</name>
    <dbReference type="NCBI Taxonomy" id="1742972"/>
    <lineage>
        <taxon>Bacteria</taxon>
        <taxon>Pseudomonadati</taxon>
        <taxon>Nitrospirota</taxon>
        <taxon>Nitrospiria</taxon>
        <taxon>Nitrospirales</taxon>
        <taxon>Nitrospiraceae</taxon>
        <taxon>Nitrospira</taxon>
    </lineage>
</organism>
<dbReference type="SUPFAM" id="SSF52080">
    <property type="entry name" value="Ribosomal proteins L15p and L18e"/>
    <property type="match status" value="1"/>
</dbReference>
<dbReference type="InterPro" id="IPR036227">
    <property type="entry name" value="Ribosomal_uL15/eL18_sf"/>
</dbReference>
<dbReference type="GO" id="GO:0003735">
    <property type="term" value="F:structural constituent of ribosome"/>
    <property type="evidence" value="ECO:0007669"/>
    <property type="project" value="InterPro"/>
</dbReference>
<dbReference type="Pfam" id="PF00828">
    <property type="entry name" value="Ribosomal_L27A"/>
    <property type="match status" value="1"/>
</dbReference>
<evidence type="ECO:0000256" key="3">
    <source>
        <dbReference type="ARBA" id="ARBA00023274"/>
    </source>
</evidence>
<dbReference type="GO" id="GO:0006412">
    <property type="term" value="P:translation"/>
    <property type="evidence" value="ECO:0007669"/>
    <property type="project" value="UniProtKB-UniRule"/>
</dbReference>
<name>A0A0S4LKX7_9BACT</name>
<dbReference type="PANTHER" id="PTHR12934">
    <property type="entry name" value="50S RIBOSOMAL PROTEIN L15"/>
    <property type="match status" value="1"/>
</dbReference>
<feature type="region of interest" description="Disordered" evidence="6">
    <location>
        <begin position="1"/>
        <end position="54"/>
    </location>
</feature>
<keyword evidence="4" id="KW-0699">rRNA-binding</keyword>
<dbReference type="HAMAP" id="MF_01341">
    <property type="entry name" value="Ribosomal_uL15"/>
    <property type="match status" value="1"/>
</dbReference>
<feature type="domain" description="Large ribosomal subunit protein uL15/eL18" evidence="7">
    <location>
        <begin position="77"/>
        <end position="144"/>
    </location>
</feature>
<dbReference type="STRING" id="1742972.COMA1_20441"/>
<dbReference type="PANTHER" id="PTHR12934:SF11">
    <property type="entry name" value="LARGE RIBOSOMAL SUBUNIT PROTEIN UL15M"/>
    <property type="match status" value="1"/>
</dbReference>
<keyword evidence="4" id="KW-0694">RNA-binding</keyword>
<dbReference type="Gene3D" id="3.100.10.10">
    <property type="match status" value="1"/>
</dbReference>
<evidence type="ECO:0000313" key="9">
    <source>
        <dbReference type="Proteomes" id="UP000199032"/>
    </source>
</evidence>
<dbReference type="AlphaFoldDB" id="A0A0S4LKX7"/>
<dbReference type="InterPro" id="IPR021131">
    <property type="entry name" value="Ribosomal_uL15/eL18"/>
</dbReference>
<dbReference type="NCBIfam" id="TIGR01071">
    <property type="entry name" value="rplO_bact"/>
    <property type="match status" value="1"/>
</dbReference>
<keyword evidence="3 4" id="KW-0687">Ribonucleoprotein</keyword>
<evidence type="ECO:0000256" key="4">
    <source>
        <dbReference type="HAMAP-Rule" id="MF_01341"/>
    </source>
</evidence>
<evidence type="ECO:0000256" key="5">
    <source>
        <dbReference type="RuleBase" id="RU003888"/>
    </source>
</evidence>
<keyword evidence="9" id="KW-1185">Reference proteome</keyword>
<dbReference type="GO" id="GO:0022625">
    <property type="term" value="C:cytosolic large ribosomal subunit"/>
    <property type="evidence" value="ECO:0007669"/>
    <property type="project" value="TreeGrafter"/>
</dbReference>
<comment type="function">
    <text evidence="4">Binds to the 23S rRNA.</text>
</comment>
<evidence type="ECO:0000259" key="7">
    <source>
        <dbReference type="Pfam" id="PF00828"/>
    </source>
</evidence>
<keyword evidence="2 4" id="KW-0689">Ribosomal protein</keyword>
<proteinExistence type="inferred from homology"/>
<accession>A0A0S4LKX7</accession>
<comment type="similarity">
    <text evidence="1 4 5">Belongs to the universal ribosomal protein uL15 family.</text>
</comment>
<dbReference type="InterPro" id="IPR030878">
    <property type="entry name" value="Ribosomal_uL15"/>
</dbReference>
<dbReference type="OrthoDB" id="9810293at2"/>
<dbReference type="PROSITE" id="PS00475">
    <property type="entry name" value="RIBOSOMAL_L15"/>
    <property type="match status" value="1"/>
</dbReference>
<protein>
    <recommendedName>
        <fullName evidence="4">Large ribosomal subunit protein uL15</fullName>
    </recommendedName>
</protein>
<feature type="compositionally biased region" description="Gly residues" evidence="6">
    <location>
        <begin position="42"/>
        <end position="52"/>
    </location>
</feature>
<dbReference type="Proteomes" id="UP000199032">
    <property type="component" value="Unassembled WGS sequence"/>
</dbReference>
<dbReference type="EMBL" id="CZQA01000008">
    <property type="protein sequence ID" value="CUS35762.1"/>
    <property type="molecule type" value="Genomic_DNA"/>
</dbReference>
<dbReference type="InterPro" id="IPR001196">
    <property type="entry name" value="Ribosomal_uL15_CS"/>
</dbReference>
<gene>
    <name evidence="4 8" type="primary">rplO</name>
    <name evidence="8" type="ORF">COMA1_20441</name>
</gene>
<reference evidence="8 9" key="1">
    <citation type="submission" date="2015-10" db="EMBL/GenBank/DDBJ databases">
        <authorList>
            <person name="Gilbert D.G."/>
        </authorList>
    </citation>
    <scope>NUCLEOTIDE SEQUENCE [LARGE SCALE GENOMIC DNA]</scope>
    <source>
        <strain evidence="8">COMA1</strain>
    </source>
</reference>
<dbReference type="InterPro" id="IPR005749">
    <property type="entry name" value="Ribosomal_uL15_bac-type"/>
</dbReference>
<evidence type="ECO:0000313" key="8">
    <source>
        <dbReference type="EMBL" id="CUS35762.1"/>
    </source>
</evidence>
<comment type="subunit">
    <text evidence="4">Part of the 50S ribosomal subunit.</text>
</comment>
<dbReference type="GO" id="GO:0019843">
    <property type="term" value="F:rRNA binding"/>
    <property type="evidence" value="ECO:0007669"/>
    <property type="project" value="UniProtKB-UniRule"/>
</dbReference>
<evidence type="ECO:0000256" key="6">
    <source>
        <dbReference type="SAM" id="MobiDB-lite"/>
    </source>
</evidence>
<evidence type="ECO:0000256" key="2">
    <source>
        <dbReference type="ARBA" id="ARBA00022980"/>
    </source>
</evidence>
<sequence>MNLHNLSPAPGSKKRRKRIGRGPGSGHGKTATKGHKGILARSGGGKRPGFEGGQMPLVRRLPKFGFTNPSRVEYSIVNLKSFEQWTGEGTVTPQAMVDAGLVKRKRLPIKILGVGELKKSLVVQAHKFSKSAEAKIQAAGGRVEVIGGA</sequence>
<dbReference type="RefSeq" id="WP_090748219.1">
    <property type="nucleotide sequence ID" value="NZ_CZQA01000008.1"/>
</dbReference>